<feature type="domain" description="TIR" evidence="2">
    <location>
        <begin position="8"/>
        <end position="114"/>
    </location>
</feature>
<sequence length="199" mass="22155">MTDASNDVFISYKAEDRKRLVPLVEALEAEGFNVWWDQHIGGGTNWREEIESHLDAAKVVIVVWSKRTVGPEGRFVRDEASAAQEAGHYLPITIDNVRPPLGFREHQAISLSSWKGHSSAAWRPGPCQHSGDQCWSADQPPGGDRRRGRGDTRGCGRARLVLHARHRGKYQQCRRPALCQSQRRSGAGLFFGRSCGRGA</sequence>
<dbReference type="KEGG" id="slut:H9L13_11725"/>
<keyword evidence="4" id="KW-1185">Reference proteome</keyword>
<dbReference type="SUPFAM" id="SSF52200">
    <property type="entry name" value="Toll/Interleukin receptor TIR domain"/>
    <property type="match status" value="1"/>
</dbReference>
<dbReference type="InterPro" id="IPR000157">
    <property type="entry name" value="TIR_dom"/>
</dbReference>
<protein>
    <submittedName>
        <fullName evidence="3">Toll/interleukin-1 receptor domain-containing protein</fullName>
    </submittedName>
</protein>
<dbReference type="EMBL" id="CP060718">
    <property type="protein sequence ID" value="QNN67263.1"/>
    <property type="molecule type" value="Genomic_DNA"/>
</dbReference>
<dbReference type="RefSeq" id="WP_187537852.1">
    <property type="nucleotide sequence ID" value="NZ_BAABJT010000001.1"/>
</dbReference>
<keyword evidence="3" id="KW-0675">Receptor</keyword>
<evidence type="ECO:0000313" key="4">
    <source>
        <dbReference type="Proteomes" id="UP000515971"/>
    </source>
</evidence>
<evidence type="ECO:0000313" key="3">
    <source>
        <dbReference type="EMBL" id="QNN67263.1"/>
    </source>
</evidence>
<feature type="compositionally biased region" description="Basic and acidic residues" evidence="1">
    <location>
        <begin position="143"/>
        <end position="153"/>
    </location>
</feature>
<reference evidence="3 4" key="1">
    <citation type="submission" date="2020-08" db="EMBL/GenBank/DDBJ databases">
        <title>Genome sequence of Sphingomonas lutea KCTC 23642T.</title>
        <authorList>
            <person name="Hyun D.-W."/>
            <person name="Bae J.-W."/>
        </authorList>
    </citation>
    <scope>NUCLEOTIDE SEQUENCE [LARGE SCALE GENOMIC DNA]</scope>
    <source>
        <strain evidence="3 4">KCTC 23642</strain>
    </source>
</reference>
<evidence type="ECO:0000256" key="1">
    <source>
        <dbReference type="SAM" id="MobiDB-lite"/>
    </source>
</evidence>
<accession>A0A7G9SHD8</accession>
<dbReference type="Gene3D" id="3.40.50.10140">
    <property type="entry name" value="Toll/interleukin-1 receptor homology (TIR) domain"/>
    <property type="match status" value="1"/>
</dbReference>
<dbReference type="Proteomes" id="UP000515971">
    <property type="component" value="Chromosome"/>
</dbReference>
<organism evidence="3 4">
    <name type="scientific">Sphingomonas lutea</name>
    <dbReference type="NCBI Taxonomy" id="1045317"/>
    <lineage>
        <taxon>Bacteria</taxon>
        <taxon>Pseudomonadati</taxon>
        <taxon>Pseudomonadota</taxon>
        <taxon>Alphaproteobacteria</taxon>
        <taxon>Sphingomonadales</taxon>
        <taxon>Sphingomonadaceae</taxon>
        <taxon>Sphingomonas</taxon>
    </lineage>
</organism>
<dbReference type="InterPro" id="IPR035897">
    <property type="entry name" value="Toll_tir_struct_dom_sf"/>
</dbReference>
<dbReference type="Pfam" id="PF13676">
    <property type="entry name" value="TIR_2"/>
    <property type="match status" value="1"/>
</dbReference>
<dbReference type="AlphaFoldDB" id="A0A7G9SHD8"/>
<evidence type="ECO:0000259" key="2">
    <source>
        <dbReference type="Pfam" id="PF13676"/>
    </source>
</evidence>
<gene>
    <name evidence="3" type="ORF">H9L13_11725</name>
</gene>
<proteinExistence type="predicted"/>
<dbReference type="GO" id="GO:0007165">
    <property type="term" value="P:signal transduction"/>
    <property type="evidence" value="ECO:0007669"/>
    <property type="project" value="InterPro"/>
</dbReference>
<feature type="region of interest" description="Disordered" evidence="1">
    <location>
        <begin position="121"/>
        <end position="153"/>
    </location>
</feature>
<name>A0A7G9SHD8_9SPHN</name>